<dbReference type="InterPro" id="IPR000315">
    <property type="entry name" value="Znf_B-box"/>
</dbReference>
<reference evidence="4" key="1">
    <citation type="submission" date="2021-10" db="EMBL/GenBank/DDBJ databases">
        <title>Tropical sea cucumber genome reveals ecological adaptation and Cuvierian tubules defense mechanism.</title>
        <authorList>
            <person name="Chen T."/>
        </authorList>
    </citation>
    <scope>NUCLEOTIDE SEQUENCE</scope>
    <source>
        <strain evidence="4">Nanhai2018</strain>
        <tissue evidence="4">Muscle</tissue>
    </source>
</reference>
<dbReference type="CDD" id="cd19756">
    <property type="entry name" value="Bbox2"/>
    <property type="match status" value="1"/>
</dbReference>
<keyword evidence="1" id="KW-0863">Zinc-finger</keyword>
<protein>
    <recommendedName>
        <fullName evidence="3">B box-type domain-containing protein</fullName>
    </recommendedName>
</protein>
<feature type="compositionally biased region" description="Polar residues" evidence="2">
    <location>
        <begin position="95"/>
        <end position="115"/>
    </location>
</feature>
<dbReference type="SUPFAM" id="SSF57845">
    <property type="entry name" value="B-box zinc-binding domain"/>
    <property type="match status" value="1"/>
</dbReference>
<evidence type="ECO:0000313" key="4">
    <source>
        <dbReference type="EMBL" id="KAJ8024271.1"/>
    </source>
</evidence>
<dbReference type="SUPFAM" id="SSF101898">
    <property type="entry name" value="NHL repeat"/>
    <property type="match status" value="1"/>
</dbReference>
<feature type="domain" description="B box-type" evidence="3">
    <location>
        <begin position="142"/>
        <end position="182"/>
    </location>
</feature>
<keyword evidence="1" id="KW-0862">Zinc</keyword>
<dbReference type="PROSITE" id="PS50119">
    <property type="entry name" value="ZF_BBOX"/>
    <property type="match status" value="1"/>
</dbReference>
<evidence type="ECO:0000259" key="3">
    <source>
        <dbReference type="PROSITE" id="PS50119"/>
    </source>
</evidence>
<name>A0A9Q0YRU5_HOLLE</name>
<gene>
    <name evidence="4" type="ORF">HOLleu_36960</name>
</gene>
<dbReference type="Proteomes" id="UP001152320">
    <property type="component" value="Chromosome 19"/>
</dbReference>
<dbReference type="GO" id="GO:0008270">
    <property type="term" value="F:zinc ion binding"/>
    <property type="evidence" value="ECO:0007669"/>
    <property type="project" value="UniProtKB-KW"/>
</dbReference>
<sequence length="627" mass="70964">MEKQREYQRVCKKLRETLLKDEMTAIMVQLKIDRATRKSVTDGIQFIDVLEMREIIGVGNFHRLIPLLRDHELDHIALLLEKYMTDYEEGEDSESSNTSAAPLSSTLVGSNNTKSAGAVTEEGEQLIFPASFQGEKKDVASENTFVCEEHNAQKEAICLDCFVHTCYACAFMYHQDHEVLSMGELEVNIQKQTKEVQSEIRGIEKQLKYLENVQKVVEEKLQQPFELELQIFVQESLEALQAQKQRITESVNYIAELGMTDLEHTKMALRDVDNVIFLTEEEINTKLYPDNLTKLCELNKMDRKITESENRINEISNHLKDGSMEMSVRPSSVSAKLARVSHGCILGAVMTNAEQMVVISSQNNPKTFINVTCTSCFDPKTLFWKYRFELEVGPYPIVVANTLHVSPREMGILIGCGRYIIILRVTEPNDLLFFVEKKRDIHASIPKDSHVTGLSPITGKMQDKGIVVSDEKSGLLQIFDNKYQLTKRVKYPGNFPLVTCVFRDNVYKYAVCSVNAKSVELITANVTEETPRQFGKLCLVQNSTLHPQSLLFDGTFFTVLWVSGEETYSEGQVWKVIAYKIDGTECNVSKAGNCDPNVTAVSISHVKNETLLCFSNGTVDLFQTFKT</sequence>
<evidence type="ECO:0000256" key="2">
    <source>
        <dbReference type="SAM" id="MobiDB-lite"/>
    </source>
</evidence>
<dbReference type="AlphaFoldDB" id="A0A9Q0YRU5"/>
<dbReference type="EMBL" id="JAIZAY010000019">
    <property type="protein sequence ID" value="KAJ8024271.1"/>
    <property type="molecule type" value="Genomic_DNA"/>
</dbReference>
<evidence type="ECO:0000313" key="5">
    <source>
        <dbReference type="Proteomes" id="UP001152320"/>
    </source>
</evidence>
<keyword evidence="5" id="KW-1185">Reference proteome</keyword>
<evidence type="ECO:0000256" key="1">
    <source>
        <dbReference type="PROSITE-ProRule" id="PRU00024"/>
    </source>
</evidence>
<accession>A0A9Q0YRU5</accession>
<comment type="caution">
    <text evidence="4">The sequence shown here is derived from an EMBL/GenBank/DDBJ whole genome shotgun (WGS) entry which is preliminary data.</text>
</comment>
<feature type="region of interest" description="Disordered" evidence="2">
    <location>
        <begin position="90"/>
        <end position="115"/>
    </location>
</feature>
<organism evidence="4 5">
    <name type="scientific">Holothuria leucospilota</name>
    <name type="common">Black long sea cucumber</name>
    <name type="synonym">Mertensiothuria leucospilota</name>
    <dbReference type="NCBI Taxonomy" id="206669"/>
    <lineage>
        <taxon>Eukaryota</taxon>
        <taxon>Metazoa</taxon>
        <taxon>Echinodermata</taxon>
        <taxon>Eleutherozoa</taxon>
        <taxon>Echinozoa</taxon>
        <taxon>Holothuroidea</taxon>
        <taxon>Aspidochirotacea</taxon>
        <taxon>Aspidochirotida</taxon>
        <taxon>Holothuriidae</taxon>
        <taxon>Holothuria</taxon>
    </lineage>
</organism>
<keyword evidence="1" id="KW-0479">Metal-binding</keyword>
<proteinExistence type="predicted"/>